<dbReference type="Gene3D" id="1.20.1280.50">
    <property type="match status" value="1"/>
</dbReference>
<proteinExistence type="predicted"/>
<keyword evidence="3" id="KW-1185">Reference proteome</keyword>
<dbReference type="InterPro" id="IPR050796">
    <property type="entry name" value="SCF_F-box_component"/>
</dbReference>
<evidence type="ECO:0000313" key="3">
    <source>
        <dbReference type="Proteomes" id="UP001318860"/>
    </source>
</evidence>
<evidence type="ECO:0000259" key="1">
    <source>
        <dbReference type="PROSITE" id="PS50181"/>
    </source>
</evidence>
<protein>
    <recommendedName>
        <fullName evidence="1">F-box domain-containing protein</fullName>
    </recommendedName>
</protein>
<organism evidence="2 3">
    <name type="scientific">Rehmannia glutinosa</name>
    <name type="common">Chinese foxglove</name>
    <dbReference type="NCBI Taxonomy" id="99300"/>
    <lineage>
        <taxon>Eukaryota</taxon>
        <taxon>Viridiplantae</taxon>
        <taxon>Streptophyta</taxon>
        <taxon>Embryophyta</taxon>
        <taxon>Tracheophyta</taxon>
        <taxon>Spermatophyta</taxon>
        <taxon>Magnoliopsida</taxon>
        <taxon>eudicotyledons</taxon>
        <taxon>Gunneridae</taxon>
        <taxon>Pentapetalae</taxon>
        <taxon>asterids</taxon>
        <taxon>lamiids</taxon>
        <taxon>Lamiales</taxon>
        <taxon>Orobanchaceae</taxon>
        <taxon>Rehmannieae</taxon>
        <taxon>Rehmannia</taxon>
    </lineage>
</organism>
<dbReference type="PROSITE" id="PS50181">
    <property type="entry name" value="FBOX"/>
    <property type="match status" value="1"/>
</dbReference>
<gene>
    <name evidence="2" type="ORF">DH2020_031962</name>
</gene>
<dbReference type="CDD" id="cd22157">
    <property type="entry name" value="F-box_AtFBW1-like"/>
    <property type="match status" value="1"/>
</dbReference>
<dbReference type="Proteomes" id="UP001318860">
    <property type="component" value="Unassembled WGS sequence"/>
</dbReference>
<feature type="domain" description="F-box" evidence="1">
    <location>
        <begin position="30"/>
        <end position="80"/>
    </location>
</feature>
<dbReference type="Pfam" id="PF00646">
    <property type="entry name" value="F-box"/>
    <property type="match status" value="1"/>
</dbReference>
<dbReference type="PANTHER" id="PTHR31672:SF13">
    <property type="entry name" value="F-BOX PROTEIN CPR30-LIKE"/>
    <property type="match status" value="1"/>
</dbReference>
<dbReference type="Pfam" id="PF07734">
    <property type="entry name" value="FBA_1"/>
    <property type="match status" value="1"/>
</dbReference>
<dbReference type="EMBL" id="JABTTQ020001165">
    <property type="protein sequence ID" value="KAK6134339.1"/>
    <property type="molecule type" value="Genomic_DNA"/>
</dbReference>
<name>A0ABR0VJQ2_REHGL</name>
<accession>A0ABR0VJQ2</accession>
<evidence type="ECO:0000313" key="2">
    <source>
        <dbReference type="EMBL" id="KAK6134339.1"/>
    </source>
</evidence>
<comment type="caution">
    <text evidence="2">The sequence shown here is derived from an EMBL/GenBank/DDBJ whole genome shotgun (WGS) entry which is preliminary data.</text>
</comment>
<sequence length="417" mass="47645">MELKTIRFPKVLATSDDGEEPQETATNPQETDIHFIPEPIVEEILYRVPAKTVLYFKTVCKTWLSIVDDPFFAKKPFSRAPICPLLIFTDKPTKRIMHLVEGQTVSDLDPRIGHNLTSRTEFLELGTCPWSTGRFLPVNSNAISCEGIVCWASNTCTTCGGNHIFICNPITGEHFTFRTLSKDQEYTDYVFIGIGFCRACKRFKILRMSRKDSTWWPEVLTVAFKSRWRRVGSGTIRLDFAQEITEVVYVNGAIYWRYIGDSPIFTFHFERFRFHGILIERFAPKKLISLGVLDNSLCVSMFSPGDGHVELWAVEISGDNELRCNKLYNVETDTTRLEHSGVLGSRGRYKAIKYLECGGILMHYWKETFLAYDPVTKTERIFRVLEHSSARSCLPLQVVPHVPSLVKLNDALSLGYP</sequence>
<dbReference type="InterPro" id="IPR036047">
    <property type="entry name" value="F-box-like_dom_sf"/>
</dbReference>
<dbReference type="InterPro" id="IPR017451">
    <property type="entry name" value="F-box-assoc_interact_dom"/>
</dbReference>
<dbReference type="SUPFAM" id="SSF81383">
    <property type="entry name" value="F-box domain"/>
    <property type="match status" value="1"/>
</dbReference>
<reference evidence="2 3" key="1">
    <citation type="journal article" date="2021" name="Comput. Struct. Biotechnol. J.">
        <title>De novo genome assembly of the potent medicinal plant Rehmannia glutinosa using nanopore technology.</title>
        <authorList>
            <person name="Ma L."/>
            <person name="Dong C."/>
            <person name="Song C."/>
            <person name="Wang X."/>
            <person name="Zheng X."/>
            <person name="Niu Y."/>
            <person name="Chen S."/>
            <person name="Feng W."/>
        </authorList>
    </citation>
    <scope>NUCLEOTIDE SEQUENCE [LARGE SCALE GENOMIC DNA]</scope>
    <source>
        <strain evidence="2">DH-2019</strain>
    </source>
</reference>
<dbReference type="InterPro" id="IPR006527">
    <property type="entry name" value="F-box-assoc_dom_typ1"/>
</dbReference>
<dbReference type="PANTHER" id="PTHR31672">
    <property type="entry name" value="BNACNNG10540D PROTEIN"/>
    <property type="match status" value="1"/>
</dbReference>
<dbReference type="InterPro" id="IPR001810">
    <property type="entry name" value="F-box_dom"/>
</dbReference>
<dbReference type="NCBIfam" id="TIGR01640">
    <property type="entry name" value="F_box_assoc_1"/>
    <property type="match status" value="1"/>
</dbReference>